<evidence type="ECO:0000256" key="4">
    <source>
        <dbReference type="ARBA" id="ARBA00023186"/>
    </source>
</evidence>
<protein>
    <recommendedName>
        <fullName evidence="7">J domain-containing protein</fullName>
    </recommendedName>
</protein>
<dbReference type="Gene3D" id="1.10.287.110">
    <property type="entry name" value="DnaJ domain"/>
    <property type="match status" value="1"/>
</dbReference>
<evidence type="ECO:0000259" key="7">
    <source>
        <dbReference type="PROSITE" id="PS50076"/>
    </source>
</evidence>
<dbReference type="GO" id="GO:0005737">
    <property type="term" value="C:cytoplasm"/>
    <property type="evidence" value="ECO:0007669"/>
    <property type="project" value="UniProtKB-SubCell"/>
</dbReference>
<dbReference type="GO" id="GO:0005681">
    <property type="term" value="C:spliceosomal complex"/>
    <property type="evidence" value="ECO:0007669"/>
    <property type="project" value="TreeGrafter"/>
</dbReference>
<keyword evidence="9" id="KW-1185">Reference proteome</keyword>
<dbReference type="OrthoDB" id="552049at2759"/>
<dbReference type="InterPro" id="IPR001623">
    <property type="entry name" value="DnaJ_domain"/>
</dbReference>
<comment type="caution">
    <text evidence="8">The sequence shown here is derived from an EMBL/GenBank/DDBJ whole genome shotgun (WGS) entry which is preliminary data.</text>
</comment>
<dbReference type="InterPro" id="IPR052094">
    <property type="entry name" value="Pre-mRNA-splicing_ERAD"/>
</dbReference>
<evidence type="ECO:0000313" key="9">
    <source>
        <dbReference type="Proteomes" id="UP001163046"/>
    </source>
</evidence>
<feature type="compositionally biased region" description="Polar residues" evidence="6">
    <location>
        <begin position="180"/>
        <end position="191"/>
    </location>
</feature>
<dbReference type="Proteomes" id="UP001163046">
    <property type="component" value="Unassembled WGS sequence"/>
</dbReference>
<comment type="subcellular location">
    <subcellularLocation>
        <location evidence="2">Cytoplasm</location>
    </subcellularLocation>
    <subcellularLocation>
        <location evidence="1">Nucleus</location>
    </subcellularLocation>
</comment>
<feature type="region of interest" description="Disordered" evidence="6">
    <location>
        <begin position="103"/>
        <end position="242"/>
    </location>
</feature>
<dbReference type="GO" id="GO:0000390">
    <property type="term" value="P:spliceosomal complex disassembly"/>
    <property type="evidence" value="ECO:0007669"/>
    <property type="project" value="TreeGrafter"/>
</dbReference>
<dbReference type="EMBL" id="MU827303">
    <property type="protein sequence ID" value="KAJ7365440.1"/>
    <property type="molecule type" value="Genomic_DNA"/>
</dbReference>
<dbReference type="PROSITE" id="PS50076">
    <property type="entry name" value="DNAJ_2"/>
    <property type="match status" value="1"/>
</dbReference>
<dbReference type="SUPFAM" id="SSF46565">
    <property type="entry name" value="Chaperone J-domain"/>
    <property type="match status" value="1"/>
</dbReference>
<feature type="domain" description="J" evidence="7">
    <location>
        <begin position="1"/>
        <end position="59"/>
    </location>
</feature>
<dbReference type="AlphaFoldDB" id="A0A9W9YSH1"/>
<dbReference type="InterPro" id="IPR036869">
    <property type="entry name" value="J_dom_sf"/>
</dbReference>
<feature type="compositionally biased region" description="Basic and acidic residues" evidence="6">
    <location>
        <begin position="1"/>
        <end position="27"/>
    </location>
</feature>
<evidence type="ECO:0000256" key="6">
    <source>
        <dbReference type="SAM" id="MobiDB-lite"/>
    </source>
</evidence>
<keyword evidence="5" id="KW-0539">Nucleus</keyword>
<evidence type="ECO:0000313" key="8">
    <source>
        <dbReference type="EMBL" id="KAJ7365440.1"/>
    </source>
</evidence>
<proteinExistence type="predicted"/>
<dbReference type="SMART" id="SM00271">
    <property type="entry name" value="DnaJ"/>
    <property type="match status" value="1"/>
</dbReference>
<feature type="compositionally biased region" description="Basic and acidic residues" evidence="6">
    <location>
        <begin position="128"/>
        <end position="137"/>
    </location>
</feature>
<dbReference type="Pfam" id="PF00226">
    <property type="entry name" value="DnaJ"/>
    <property type="match status" value="1"/>
</dbReference>
<evidence type="ECO:0000256" key="1">
    <source>
        <dbReference type="ARBA" id="ARBA00004123"/>
    </source>
</evidence>
<feature type="region of interest" description="Disordered" evidence="6">
    <location>
        <begin position="1"/>
        <end position="31"/>
    </location>
</feature>
<keyword evidence="3" id="KW-0963">Cytoplasm</keyword>
<reference evidence="8" key="1">
    <citation type="submission" date="2023-01" db="EMBL/GenBank/DDBJ databases">
        <title>Genome assembly of the deep-sea coral Lophelia pertusa.</title>
        <authorList>
            <person name="Herrera S."/>
            <person name="Cordes E."/>
        </authorList>
    </citation>
    <scope>NUCLEOTIDE SEQUENCE</scope>
    <source>
        <strain evidence="8">USNM1676648</strain>
        <tissue evidence="8">Polyp</tissue>
    </source>
</reference>
<organism evidence="8 9">
    <name type="scientific">Desmophyllum pertusum</name>
    <dbReference type="NCBI Taxonomy" id="174260"/>
    <lineage>
        <taxon>Eukaryota</taxon>
        <taxon>Metazoa</taxon>
        <taxon>Cnidaria</taxon>
        <taxon>Anthozoa</taxon>
        <taxon>Hexacorallia</taxon>
        <taxon>Scleractinia</taxon>
        <taxon>Caryophylliina</taxon>
        <taxon>Caryophylliidae</taxon>
        <taxon>Desmophyllum</taxon>
    </lineage>
</organism>
<feature type="compositionally biased region" description="Basic and acidic residues" evidence="6">
    <location>
        <begin position="192"/>
        <end position="242"/>
    </location>
</feature>
<sequence length="242" mass="28730">MHTASDEEVRKAFKQKARECHPDKNPDDPQATEKFQALRQGYEKIISGSSEEPDHEEYFSGFDSFFHFMIFREMMKRRMREEMMARMFGGIFEDDSDREEDDLFGAFGRPFFHHPRHHESSARSQNSRFRDQEDSRYGRSSYERGSSAKPQKKETKDRKKNPRKPSYAERNRNSDGPKHAQSQNHNSSQRETTFDSHYDETTKGKYGKDDLNEESRATCDEQRPKYGFKAKEQKQRRSNDRI</sequence>
<feature type="compositionally biased region" description="Basic and acidic residues" evidence="6">
    <location>
        <begin position="166"/>
        <end position="178"/>
    </location>
</feature>
<name>A0A9W9YSH1_9CNID</name>
<feature type="compositionally biased region" description="Low complexity" evidence="6">
    <location>
        <begin position="138"/>
        <end position="147"/>
    </location>
</feature>
<accession>A0A9W9YSH1</accession>
<gene>
    <name evidence="8" type="ORF">OS493_005547</name>
</gene>
<evidence type="ECO:0000256" key="2">
    <source>
        <dbReference type="ARBA" id="ARBA00004496"/>
    </source>
</evidence>
<dbReference type="PANTHER" id="PTHR44313">
    <property type="entry name" value="DNAJ HOMOLOG SUBFAMILY C MEMBER 17"/>
    <property type="match status" value="1"/>
</dbReference>
<keyword evidence="4" id="KW-0143">Chaperone</keyword>
<dbReference type="CDD" id="cd06257">
    <property type="entry name" value="DnaJ"/>
    <property type="match status" value="1"/>
</dbReference>
<dbReference type="PANTHER" id="PTHR44313:SF1">
    <property type="entry name" value="DNAJ HOMOLOG SUBFAMILY C MEMBER 17"/>
    <property type="match status" value="1"/>
</dbReference>
<evidence type="ECO:0000256" key="5">
    <source>
        <dbReference type="ARBA" id="ARBA00023242"/>
    </source>
</evidence>
<evidence type="ECO:0000256" key="3">
    <source>
        <dbReference type="ARBA" id="ARBA00022490"/>
    </source>
</evidence>